<keyword evidence="2 5" id="KW-0812">Transmembrane</keyword>
<comment type="subcellular location">
    <subcellularLocation>
        <location evidence="1">Membrane</location>
    </subcellularLocation>
</comment>
<dbReference type="AlphaFoldDB" id="A0A3L7JFZ2"/>
<evidence type="ECO:0000313" key="7">
    <source>
        <dbReference type="Proteomes" id="UP000281094"/>
    </source>
</evidence>
<evidence type="ECO:0000256" key="1">
    <source>
        <dbReference type="ARBA" id="ARBA00004370"/>
    </source>
</evidence>
<keyword evidence="3 5" id="KW-1133">Transmembrane helix</keyword>
<feature type="transmembrane region" description="Helical" evidence="5">
    <location>
        <begin position="73"/>
        <end position="101"/>
    </location>
</feature>
<comment type="caution">
    <text evidence="6">The sequence shown here is derived from an EMBL/GenBank/DDBJ whole genome shotgun (WGS) entry which is preliminary data.</text>
</comment>
<dbReference type="RefSeq" id="WP_121644360.1">
    <property type="nucleotide sequence ID" value="NZ_RCWN01000001.1"/>
</dbReference>
<dbReference type="Gene3D" id="1.20.120.550">
    <property type="entry name" value="Membrane associated eicosanoid/glutathione metabolism-like domain"/>
    <property type="match status" value="1"/>
</dbReference>
<feature type="transmembrane region" description="Helical" evidence="5">
    <location>
        <begin position="122"/>
        <end position="144"/>
    </location>
</feature>
<evidence type="ECO:0000256" key="2">
    <source>
        <dbReference type="ARBA" id="ARBA00022692"/>
    </source>
</evidence>
<evidence type="ECO:0000256" key="5">
    <source>
        <dbReference type="SAM" id="Phobius"/>
    </source>
</evidence>
<dbReference type="InterPro" id="IPR023352">
    <property type="entry name" value="MAPEG-like_dom_sf"/>
</dbReference>
<evidence type="ECO:0008006" key="8">
    <source>
        <dbReference type="Google" id="ProtNLM"/>
    </source>
</evidence>
<name>A0A3L7JFZ2_9HYPH</name>
<proteinExistence type="predicted"/>
<keyword evidence="4 5" id="KW-0472">Membrane</keyword>
<evidence type="ECO:0000256" key="3">
    <source>
        <dbReference type="ARBA" id="ARBA00022989"/>
    </source>
</evidence>
<gene>
    <name evidence="6" type="ORF">D8780_03415</name>
</gene>
<evidence type="ECO:0000256" key="4">
    <source>
        <dbReference type="ARBA" id="ARBA00023136"/>
    </source>
</evidence>
<dbReference type="Proteomes" id="UP000281094">
    <property type="component" value="Unassembled WGS sequence"/>
</dbReference>
<feature type="transmembrane region" description="Helical" evidence="5">
    <location>
        <begin position="9"/>
        <end position="28"/>
    </location>
</feature>
<dbReference type="Pfam" id="PF01124">
    <property type="entry name" value="MAPEG"/>
    <property type="match status" value="1"/>
</dbReference>
<evidence type="ECO:0000313" key="6">
    <source>
        <dbReference type="EMBL" id="RLQ87392.1"/>
    </source>
</evidence>
<dbReference type="InterPro" id="IPR001129">
    <property type="entry name" value="Membr-assoc_MAPEG"/>
</dbReference>
<organism evidence="6 7">
    <name type="scientific">Notoacmeibacter ruber</name>
    <dbReference type="NCBI Taxonomy" id="2670375"/>
    <lineage>
        <taxon>Bacteria</taxon>
        <taxon>Pseudomonadati</taxon>
        <taxon>Pseudomonadota</taxon>
        <taxon>Alphaproteobacteria</taxon>
        <taxon>Hyphomicrobiales</taxon>
        <taxon>Notoacmeibacteraceae</taxon>
        <taxon>Notoacmeibacter</taxon>
    </lineage>
</organism>
<keyword evidence="7" id="KW-1185">Reference proteome</keyword>
<accession>A0A3L7JFZ2</accession>
<dbReference type="EMBL" id="RCWN01000001">
    <property type="protein sequence ID" value="RLQ87392.1"/>
    <property type="molecule type" value="Genomic_DNA"/>
</dbReference>
<dbReference type="GO" id="GO:0016020">
    <property type="term" value="C:membrane"/>
    <property type="evidence" value="ECO:0007669"/>
    <property type="project" value="UniProtKB-SubCell"/>
</dbReference>
<protein>
    <recommendedName>
        <fullName evidence="8">MAPEG family protein</fullName>
    </recommendedName>
</protein>
<reference evidence="6 7" key="1">
    <citation type="submission" date="2018-10" db="EMBL/GenBank/DDBJ databases">
        <title>Notoacmeibacter sp. M2BS9Y-3-1, whole genome shotgun sequence.</title>
        <authorList>
            <person name="Tuo L."/>
        </authorList>
    </citation>
    <scope>NUCLEOTIDE SEQUENCE [LARGE SCALE GENOMIC DNA]</scope>
    <source>
        <strain evidence="6 7">M2BS9Y-3-1</strain>
    </source>
</reference>
<dbReference type="SUPFAM" id="SSF161084">
    <property type="entry name" value="MAPEG domain-like"/>
    <property type="match status" value="1"/>
</dbReference>
<sequence>MIENPTGTAIFWPMIAHVLIVYIVYFLMSARRIRAVQDGRVAVQQYKMNRYGDEPEEAFITRANIANQFELPVLFHVVCLALYVTGAVGILAVTIGWLFVLARAAHAVVHLTINRVVLRRRAFIGSFLATGLLWLLLALQLVGIDSY</sequence>